<dbReference type="RefSeq" id="WP_115007946.1">
    <property type="nucleotide sequence ID" value="NZ_UGQU01000003.1"/>
</dbReference>
<proteinExistence type="predicted"/>
<dbReference type="Proteomes" id="UP000254437">
    <property type="component" value="Unassembled WGS sequence"/>
</dbReference>
<accession>A0A378TSK4</accession>
<dbReference type="SUPFAM" id="SSF89447">
    <property type="entry name" value="AbrB/MazE/MraZ-like"/>
    <property type="match status" value="1"/>
</dbReference>
<evidence type="ECO:0008006" key="3">
    <source>
        <dbReference type="Google" id="ProtNLM"/>
    </source>
</evidence>
<reference evidence="1 2" key="1">
    <citation type="submission" date="2018-06" db="EMBL/GenBank/DDBJ databases">
        <authorList>
            <consortium name="Pathogen Informatics"/>
            <person name="Doyle S."/>
        </authorList>
    </citation>
    <scope>NUCLEOTIDE SEQUENCE [LARGE SCALE GENOMIC DNA]</scope>
    <source>
        <strain evidence="1 2">NCTC10359</strain>
    </source>
</reference>
<organism evidence="1 2">
    <name type="scientific">Moraxella lacunata</name>
    <dbReference type="NCBI Taxonomy" id="477"/>
    <lineage>
        <taxon>Bacteria</taxon>
        <taxon>Pseudomonadati</taxon>
        <taxon>Pseudomonadota</taxon>
        <taxon>Gammaproteobacteria</taxon>
        <taxon>Moraxellales</taxon>
        <taxon>Moraxellaceae</taxon>
        <taxon>Moraxella</taxon>
    </lineage>
</organism>
<evidence type="ECO:0000313" key="1">
    <source>
        <dbReference type="EMBL" id="STZ63631.1"/>
    </source>
</evidence>
<protein>
    <recommendedName>
        <fullName evidence="3">SpoVT-AbrB domain-containing protein</fullName>
    </recommendedName>
</protein>
<name>A0A378TSK4_MORLA</name>
<dbReference type="EMBL" id="UGQU01000003">
    <property type="protein sequence ID" value="STZ63631.1"/>
    <property type="molecule type" value="Genomic_DNA"/>
</dbReference>
<evidence type="ECO:0000313" key="2">
    <source>
        <dbReference type="Proteomes" id="UP000254437"/>
    </source>
</evidence>
<sequence>MITDTVTINEYGQVTLPMWFFEKIGAKKGSPLTIQFDEQSGNFQFLSPTHQDEPKKQIKSGFGMLKTHLSAQDLDVDVAQFARDIL</sequence>
<dbReference type="AlphaFoldDB" id="A0A378TSK4"/>
<dbReference type="InterPro" id="IPR037914">
    <property type="entry name" value="SpoVT-AbrB_sf"/>
</dbReference>
<gene>
    <name evidence="1" type="ORF">NCTC10359_02067</name>
</gene>